<evidence type="ECO:0000259" key="1">
    <source>
        <dbReference type="PROSITE" id="PS51085"/>
    </source>
</evidence>
<dbReference type="RefSeq" id="WP_169247555.1">
    <property type="nucleotide sequence ID" value="NZ_SPMZ01000010.1"/>
</dbReference>
<dbReference type="InterPro" id="IPR001041">
    <property type="entry name" value="2Fe-2S_ferredoxin-type"/>
</dbReference>
<dbReference type="InterPro" id="IPR012675">
    <property type="entry name" value="Beta-grasp_dom_sf"/>
</dbReference>
<dbReference type="InterPro" id="IPR036010">
    <property type="entry name" value="2Fe-2S_ferredoxin-like_sf"/>
</dbReference>
<comment type="caution">
    <text evidence="2">The sequence shown here is derived from an EMBL/GenBank/DDBJ whole genome shotgun (WGS) entry which is preliminary data.</text>
</comment>
<organism evidence="2 3">
    <name type="scientific">Candidatus Competibacter phosphatis</name>
    <dbReference type="NCBI Taxonomy" id="221280"/>
    <lineage>
        <taxon>Bacteria</taxon>
        <taxon>Pseudomonadati</taxon>
        <taxon>Pseudomonadota</taxon>
        <taxon>Gammaproteobacteria</taxon>
        <taxon>Candidatus Competibacteraceae</taxon>
        <taxon>Candidatus Competibacter</taxon>
    </lineage>
</organism>
<reference evidence="2 3" key="1">
    <citation type="submission" date="2019-03" db="EMBL/GenBank/DDBJ databases">
        <title>Metabolic reconstructions from genomes of highly enriched 'Candidatus Accumulibacter' and 'Candidatus Competibacter' bioreactor populations.</title>
        <authorList>
            <person name="Annavajhala M.K."/>
            <person name="Welles L."/>
            <person name="Abbas B."/>
            <person name="Sorokin D."/>
            <person name="Park H."/>
            <person name="Van Loosdrecht M."/>
            <person name="Chandran K."/>
        </authorList>
    </citation>
    <scope>NUCLEOTIDE SEQUENCE [LARGE SCALE GENOMIC DNA]</scope>
    <source>
        <strain evidence="2 3">SBR_G</strain>
    </source>
</reference>
<feature type="domain" description="2Fe-2S ferredoxin-type" evidence="1">
    <location>
        <begin position="31"/>
        <end position="122"/>
    </location>
</feature>
<keyword evidence="3" id="KW-1185">Reference proteome</keyword>
<accession>A0ABX1TI05</accession>
<proteinExistence type="predicted"/>
<evidence type="ECO:0000313" key="2">
    <source>
        <dbReference type="EMBL" id="NMQ18294.1"/>
    </source>
</evidence>
<dbReference type="CDD" id="cd00207">
    <property type="entry name" value="fer2"/>
    <property type="match status" value="1"/>
</dbReference>
<dbReference type="Pfam" id="PF00111">
    <property type="entry name" value="Fer2"/>
    <property type="match status" value="1"/>
</dbReference>
<dbReference type="Proteomes" id="UP000760480">
    <property type="component" value="Unassembled WGS sequence"/>
</dbReference>
<sequence length="144" mass="15150">MTPRTRPPTGFSTDAAGLAGAVDTENAAARYDITIADTGERYSCAGHQSLLAGMEQLGRKGIPIGCRCGGCGICKIAILEGEVRIQKMSRAQVSAEEEAQGVVLACRVRPLSAIRLRVLGKMHRAVCGPTTPLISNPFQSNLAP</sequence>
<name>A0ABX1TI05_9GAMM</name>
<dbReference type="SUPFAM" id="SSF54292">
    <property type="entry name" value="2Fe-2S ferredoxin-like"/>
    <property type="match status" value="1"/>
</dbReference>
<evidence type="ECO:0000313" key="3">
    <source>
        <dbReference type="Proteomes" id="UP000760480"/>
    </source>
</evidence>
<dbReference type="Gene3D" id="3.10.20.30">
    <property type="match status" value="1"/>
</dbReference>
<dbReference type="EMBL" id="SPMZ01000010">
    <property type="protein sequence ID" value="NMQ18294.1"/>
    <property type="molecule type" value="Genomic_DNA"/>
</dbReference>
<gene>
    <name evidence="2" type="ORF">E4P82_03235</name>
</gene>
<dbReference type="PROSITE" id="PS51085">
    <property type="entry name" value="2FE2S_FER_2"/>
    <property type="match status" value="1"/>
</dbReference>
<protein>
    <submittedName>
        <fullName evidence="2">2Fe-2S iron-sulfur cluster binding domain-containing protein</fullName>
    </submittedName>
</protein>